<dbReference type="AlphaFoldDB" id="A0A0C3PM12"/>
<accession>A0A0C3PM12</accession>
<dbReference type="HOGENOM" id="CLU_2211897_0_0_1"/>
<dbReference type="Proteomes" id="UP000054248">
    <property type="component" value="Unassembled WGS sequence"/>
</dbReference>
<keyword evidence="3" id="KW-1185">Reference proteome</keyword>
<reference evidence="3" key="2">
    <citation type="submission" date="2015-01" db="EMBL/GenBank/DDBJ databases">
        <title>Evolutionary Origins and Diversification of the Mycorrhizal Mutualists.</title>
        <authorList>
            <consortium name="DOE Joint Genome Institute"/>
            <consortium name="Mycorrhizal Genomics Consortium"/>
            <person name="Kohler A."/>
            <person name="Kuo A."/>
            <person name="Nagy L.G."/>
            <person name="Floudas D."/>
            <person name="Copeland A."/>
            <person name="Barry K.W."/>
            <person name="Cichocki N."/>
            <person name="Veneault-Fourrey C."/>
            <person name="LaButti K."/>
            <person name="Lindquist E.A."/>
            <person name="Lipzen A."/>
            <person name="Lundell T."/>
            <person name="Morin E."/>
            <person name="Murat C."/>
            <person name="Riley R."/>
            <person name="Ohm R."/>
            <person name="Sun H."/>
            <person name="Tunlid A."/>
            <person name="Henrissat B."/>
            <person name="Grigoriev I.V."/>
            <person name="Hibbett D.S."/>
            <person name="Martin F."/>
        </authorList>
    </citation>
    <scope>NUCLEOTIDE SEQUENCE [LARGE SCALE GENOMIC DNA]</scope>
    <source>
        <strain evidence="3">MUT 4182</strain>
    </source>
</reference>
<proteinExistence type="predicted"/>
<organism evidence="2 3">
    <name type="scientific">Tulasnella calospora MUT 4182</name>
    <dbReference type="NCBI Taxonomy" id="1051891"/>
    <lineage>
        <taxon>Eukaryota</taxon>
        <taxon>Fungi</taxon>
        <taxon>Dikarya</taxon>
        <taxon>Basidiomycota</taxon>
        <taxon>Agaricomycotina</taxon>
        <taxon>Agaricomycetes</taxon>
        <taxon>Cantharellales</taxon>
        <taxon>Tulasnellaceae</taxon>
        <taxon>Tulasnella</taxon>
    </lineage>
</organism>
<protein>
    <submittedName>
        <fullName evidence="2">Uncharacterized protein</fullName>
    </submittedName>
</protein>
<name>A0A0C3PM12_9AGAM</name>
<evidence type="ECO:0000256" key="1">
    <source>
        <dbReference type="SAM" id="MobiDB-lite"/>
    </source>
</evidence>
<sequence length="107" mass="11961">MAKNAGENEKVDSSSAHRNFKRLKGAVWRVQLAFSLTRYPTSASDSDDDFVESGDETLPKAKDSDGDAVMADSLRPVRQCVKNRQRSVAEYLSGNGQRECAEFEDWE</sequence>
<evidence type="ECO:0000313" key="3">
    <source>
        <dbReference type="Proteomes" id="UP000054248"/>
    </source>
</evidence>
<reference evidence="2 3" key="1">
    <citation type="submission" date="2014-04" db="EMBL/GenBank/DDBJ databases">
        <authorList>
            <consortium name="DOE Joint Genome Institute"/>
            <person name="Kuo A."/>
            <person name="Girlanda M."/>
            <person name="Perotto S."/>
            <person name="Kohler A."/>
            <person name="Nagy L.G."/>
            <person name="Floudas D."/>
            <person name="Copeland A."/>
            <person name="Barry K.W."/>
            <person name="Cichocki N."/>
            <person name="Veneault-Fourrey C."/>
            <person name="LaButti K."/>
            <person name="Lindquist E.A."/>
            <person name="Lipzen A."/>
            <person name="Lundell T."/>
            <person name="Morin E."/>
            <person name="Murat C."/>
            <person name="Sun H."/>
            <person name="Tunlid A."/>
            <person name="Henrissat B."/>
            <person name="Grigoriev I.V."/>
            <person name="Hibbett D.S."/>
            <person name="Martin F."/>
            <person name="Nordberg H.P."/>
            <person name="Cantor M.N."/>
            <person name="Hua S.X."/>
        </authorList>
    </citation>
    <scope>NUCLEOTIDE SEQUENCE [LARGE SCALE GENOMIC DNA]</scope>
    <source>
        <strain evidence="2 3">MUT 4182</strain>
    </source>
</reference>
<feature type="region of interest" description="Disordered" evidence="1">
    <location>
        <begin position="40"/>
        <end position="67"/>
    </location>
</feature>
<dbReference type="EMBL" id="KN824206">
    <property type="protein sequence ID" value="KIO15330.1"/>
    <property type="molecule type" value="Genomic_DNA"/>
</dbReference>
<feature type="compositionally biased region" description="Acidic residues" evidence="1">
    <location>
        <begin position="45"/>
        <end position="55"/>
    </location>
</feature>
<evidence type="ECO:0000313" key="2">
    <source>
        <dbReference type="EMBL" id="KIO15330.1"/>
    </source>
</evidence>
<gene>
    <name evidence="2" type="ORF">M407DRAFT_35120</name>
</gene>